<dbReference type="GO" id="GO:0051087">
    <property type="term" value="F:protein-folding chaperone binding"/>
    <property type="evidence" value="ECO:0007669"/>
    <property type="project" value="InterPro"/>
</dbReference>
<dbReference type="STRING" id="1262450.S3D6V6"/>
<name>S3D6V6_OPHP1</name>
<dbReference type="Proteomes" id="UP000016923">
    <property type="component" value="Unassembled WGS sequence"/>
</dbReference>
<dbReference type="eggNOG" id="KOG1309">
    <property type="taxonomic scope" value="Eukaryota"/>
</dbReference>
<feature type="region of interest" description="Disordered" evidence="2">
    <location>
        <begin position="437"/>
        <end position="466"/>
    </location>
</feature>
<evidence type="ECO:0000259" key="4">
    <source>
        <dbReference type="PROSITE" id="PS51203"/>
    </source>
</evidence>
<dbReference type="SUPFAM" id="SSF48452">
    <property type="entry name" value="TPR-like"/>
    <property type="match status" value="1"/>
</dbReference>
<dbReference type="SUPFAM" id="SSF49764">
    <property type="entry name" value="HSP20-like chaperones"/>
    <property type="match status" value="1"/>
</dbReference>
<dbReference type="PROSITE" id="PS51048">
    <property type="entry name" value="SGS"/>
    <property type="match status" value="1"/>
</dbReference>
<feature type="domain" description="CS" evidence="4">
    <location>
        <begin position="239"/>
        <end position="337"/>
    </location>
</feature>
<keyword evidence="6" id="KW-1185">Reference proteome</keyword>
<feature type="domain" description="SGS" evidence="3">
    <location>
        <begin position="378"/>
        <end position="466"/>
    </location>
</feature>
<evidence type="ECO:0000259" key="3">
    <source>
        <dbReference type="PROSITE" id="PS51048"/>
    </source>
</evidence>
<dbReference type="Pfam" id="PF05002">
    <property type="entry name" value="SGS"/>
    <property type="match status" value="1"/>
</dbReference>
<dbReference type="InterPro" id="IPR007052">
    <property type="entry name" value="CS_dom"/>
</dbReference>
<protein>
    <submittedName>
        <fullName evidence="5">Sgt1 and cs domain containing protein</fullName>
    </submittedName>
</protein>
<dbReference type="InterPro" id="IPR007699">
    <property type="entry name" value="SGS_dom"/>
</dbReference>
<dbReference type="HOGENOM" id="CLU_039532_3_1_1"/>
<evidence type="ECO:0000256" key="2">
    <source>
        <dbReference type="SAM" id="MobiDB-lite"/>
    </source>
</evidence>
<dbReference type="InterPro" id="IPR044563">
    <property type="entry name" value="Sgt1-like"/>
</dbReference>
<comment type="similarity">
    <text evidence="1">Belongs to the SGT1 family.</text>
</comment>
<reference evidence="5 6" key="1">
    <citation type="journal article" date="2013" name="BMC Genomics">
        <title>The genome and transcriptome of the pine saprophyte Ophiostoma piceae, and a comparison with the bark beetle-associated pine pathogen Grosmannia clavigera.</title>
        <authorList>
            <person name="Haridas S."/>
            <person name="Wang Y."/>
            <person name="Lim L."/>
            <person name="Massoumi Alamouti S."/>
            <person name="Jackman S."/>
            <person name="Docking R."/>
            <person name="Robertson G."/>
            <person name="Birol I."/>
            <person name="Bohlmann J."/>
            <person name="Breuil C."/>
        </authorList>
    </citation>
    <scope>NUCLEOTIDE SEQUENCE [LARGE SCALE GENOMIC DNA]</scope>
    <source>
        <strain evidence="5 6">UAMH 11346</strain>
    </source>
</reference>
<dbReference type="InterPro" id="IPR011990">
    <property type="entry name" value="TPR-like_helical_dom_sf"/>
</dbReference>
<sequence length="466" mass="49034">MSAITAGQNGLVAAEKKEWKTAITLLSQGINGSTAAHPNPAWLLARAQAYQNEKQYANALTDAERAYTSALFRNPPNQRQLLALIQYRRAVTLGSLKRFADADACCIWSQQLISGKNFRTEEDDVVKNVDADGYYLATAEQARKATQTMPSSEGGAAAAGKVEGASEWTRAFVWRSMVLNQMAALPADDPGRKITVLRVPDPKRPTIVDATETGTGPAAPAAAAASSSNTAAAASTPATKPLRVDMFQSSEKVSLTLYAKGVDAASLRVAFQGDQRVQLGPLPVAVAGAAGAIVLELGGAVDTSAESVKTTVTPYKIELSLVKKTGEKWGAWGQQLEADAVGTTAAEGAPALPASAAPITSSASYKAPAASASTSESTYPTSSRSGPKNWEKVIEEEAPNADEPDNDVNSFFKKLYASSGPEAQRAMMKSFVESNGTALSTDWSSVSTGKVETQPPEGVDVKEWKQ</sequence>
<dbReference type="Gene3D" id="1.25.40.10">
    <property type="entry name" value="Tetratricopeptide repeat domain"/>
    <property type="match status" value="1"/>
</dbReference>
<dbReference type="PROSITE" id="PS51203">
    <property type="entry name" value="CS"/>
    <property type="match status" value="1"/>
</dbReference>
<dbReference type="AlphaFoldDB" id="S3D6V6"/>
<dbReference type="OMA" id="KSGPKNW"/>
<feature type="compositionally biased region" description="Low complexity" evidence="2">
    <location>
        <begin position="369"/>
        <end position="385"/>
    </location>
</feature>
<feature type="compositionally biased region" description="Low complexity" evidence="2">
    <location>
        <begin position="210"/>
        <end position="238"/>
    </location>
</feature>
<dbReference type="VEuPathDB" id="FungiDB:F503_06911"/>
<dbReference type="EMBL" id="KE148147">
    <property type="protein sequence ID" value="EPE09135.1"/>
    <property type="molecule type" value="Genomic_DNA"/>
</dbReference>
<feature type="compositionally biased region" description="Polar residues" evidence="2">
    <location>
        <begin position="437"/>
        <end position="451"/>
    </location>
</feature>
<gene>
    <name evidence="5" type="ORF">F503_06911</name>
</gene>
<evidence type="ECO:0000313" key="6">
    <source>
        <dbReference type="Proteomes" id="UP000016923"/>
    </source>
</evidence>
<feature type="region of interest" description="Disordered" evidence="2">
    <location>
        <begin position="205"/>
        <end position="238"/>
    </location>
</feature>
<dbReference type="Gene3D" id="2.60.40.790">
    <property type="match status" value="1"/>
</dbReference>
<proteinExistence type="inferred from homology"/>
<organism evidence="5 6">
    <name type="scientific">Ophiostoma piceae (strain UAMH 11346)</name>
    <name type="common">Sap stain fungus</name>
    <dbReference type="NCBI Taxonomy" id="1262450"/>
    <lineage>
        <taxon>Eukaryota</taxon>
        <taxon>Fungi</taxon>
        <taxon>Dikarya</taxon>
        <taxon>Ascomycota</taxon>
        <taxon>Pezizomycotina</taxon>
        <taxon>Sordariomycetes</taxon>
        <taxon>Sordariomycetidae</taxon>
        <taxon>Ophiostomatales</taxon>
        <taxon>Ophiostomataceae</taxon>
        <taxon>Ophiostoma</taxon>
    </lineage>
</organism>
<feature type="region of interest" description="Disordered" evidence="2">
    <location>
        <begin position="369"/>
        <end position="390"/>
    </location>
</feature>
<dbReference type="OrthoDB" id="1898560at2759"/>
<dbReference type="InterPro" id="IPR008978">
    <property type="entry name" value="HSP20-like_chaperone"/>
</dbReference>
<evidence type="ECO:0000256" key="1">
    <source>
        <dbReference type="ARBA" id="ARBA00008509"/>
    </source>
</evidence>
<evidence type="ECO:0000313" key="5">
    <source>
        <dbReference type="EMBL" id="EPE09135.1"/>
    </source>
</evidence>
<dbReference type="PANTHER" id="PTHR45862">
    <property type="entry name" value="PROTEIN SGT1 HOMOLOG"/>
    <property type="match status" value="1"/>
</dbReference>
<accession>S3D6V6</accession>